<dbReference type="GO" id="GO:0015293">
    <property type="term" value="F:symporter activity"/>
    <property type="evidence" value="ECO:0007669"/>
    <property type="project" value="UniProtKB-KW"/>
</dbReference>
<keyword evidence="4 7" id="KW-0812">Transmembrane</keyword>
<dbReference type="EMBL" id="LIBO01000017">
    <property type="protein sequence ID" value="KRO62980.1"/>
    <property type="molecule type" value="Genomic_DNA"/>
</dbReference>
<evidence type="ECO:0000256" key="3">
    <source>
        <dbReference type="ARBA" id="ARBA00022475"/>
    </source>
</evidence>
<dbReference type="AlphaFoldDB" id="A0A0R2RK36"/>
<evidence type="ECO:0000256" key="4">
    <source>
        <dbReference type="ARBA" id="ARBA00022692"/>
    </source>
</evidence>
<accession>A0A0R2RK36</accession>
<evidence type="ECO:0000256" key="5">
    <source>
        <dbReference type="ARBA" id="ARBA00022989"/>
    </source>
</evidence>
<evidence type="ECO:0000256" key="2">
    <source>
        <dbReference type="ARBA" id="ARBA00022448"/>
    </source>
</evidence>
<feature type="transmembrane region" description="Helical" evidence="7">
    <location>
        <begin position="195"/>
        <end position="216"/>
    </location>
</feature>
<keyword evidence="3" id="KW-1003">Cell membrane</keyword>
<sequence length="418" mass="43429">MEKRSPWWVLAGLVAGVGTGLGLRAWQPNAGPFLQTWVEPWGELFLRLLFLLVIPVLLTALPLAIASAGSLLRLGRTALSAFALALLLGASSVLVALALVNVTHPGKSMAGKVPPAEEIALGQGSGFLAQAVNLIPGNPFGLLAGWLGWESSAKMMLAILGLAVGLGLMMLLLPESRGKGIRQAWEGTFAICMRFIAGLIRWAPGAVFCLTCLSFFRTGPELLGYLGTFGLTVLLALALQGFGVYPVLLRVLGKYDLGKFWRGIREPLSTAFATASSNATLPVTLRAAEGPLGLRPEISRFVLTAGASTNQNGTALYEGVTVIFLAQAAGVDLSLTQQAVVAGYALIASMGTAGVPGGTLPMIAAVLASLGVNPDNTGVGIALILGVDRFLDMCRTSINVTGDLVIAVVADRWAGGKS</sequence>
<organism evidence="8 9">
    <name type="scientific">Verrucomicrobia subdivision 6 bacterium BACL9 MAG-120507-bin52</name>
    <dbReference type="NCBI Taxonomy" id="1655590"/>
    <lineage>
        <taxon>Bacteria</taxon>
        <taxon>Pseudomonadati</taxon>
        <taxon>Verrucomicrobiota</taxon>
        <taxon>Verrucomicrobiia</taxon>
        <taxon>Verrucomicrobiales</taxon>
        <taxon>Verrucomicrobia subdivision 6</taxon>
    </lineage>
</organism>
<evidence type="ECO:0000256" key="1">
    <source>
        <dbReference type="ARBA" id="ARBA00004651"/>
    </source>
</evidence>
<reference evidence="8 9" key="1">
    <citation type="submission" date="2015-10" db="EMBL/GenBank/DDBJ databases">
        <title>Metagenome-Assembled Genomes uncover a global brackish microbiome.</title>
        <authorList>
            <person name="Hugerth L.W."/>
            <person name="Larsson J."/>
            <person name="Alneberg J."/>
            <person name="Lindh M.V."/>
            <person name="Legrand C."/>
            <person name="Pinhassi J."/>
            <person name="Andersson A.F."/>
        </authorList>
    </citation>
    <scope>NUCLEOTIDE SEQUENCE [LARGE SCALE GENOMIC DNA]</scope>
    <source>
        <strain evidence="8">BACL18 MAG-120507-bin52</strain>
    </source>
</reference>
<dbReference type="SUPFAM" id="SSF118215">
    <property type="entry name" value="Proton glutamate symport protein"/>
    <property type="match status" value="1"/>
</dbReference>
<keyword evidence="5 7" id="KW-1133">Transmembrane helix</keyword>
<keyword evidence="6 7" id="KW-0472">Membrane</keyword>
<dbReference type="Proteomes" id="UP000051269">
    <property type="component" value="Unassembled WGS sequence"/>
</dbReference>
<comment type="caution">
    <text evidence="8">The sequence shown here is derived from an EMBL/GenBank/DDBJ whole genome shotgun (WGS) entry which is preliminary data.</text>
</comment>
<proteinExistence type="predicted"/>
<dbReference type="Gene3D" id="1.10.3860.10">
    <property type="entry name" value="Sodium:dicarboxylate symporter"/>
    <property type="match status" value="1"/>
</dbReference>
<dbReference type="GO" id="GO:0005886">
    <property type="term" value="C:plasma membrane"/>
    <property type="evidence" value="ECO:0007669"/>
    <property type="project" value="UniProtKB-SubCell"/>
</dbReference>
<dbReference type="InterPro" id="IPR036458">
    <property type="entry name" value="Na:dicarbo_symporter_sf"/>
</dbReference>
<feature type="transmembrane region" description="Helical" evidence="7">
    <location>
        <begin position="155"/>
        <end position="174"/>
    </location>
</feature>
<dbReference type="Pfam" id="PF00375">
    <property type="entry name" value="SDF"/>
    <property type="match status" value="1"/>
</dbReference>
<feature type="transmembrane region" description="Helical" evidence="7">
    <location>
        <begin position="7"/>
        <end position="26"/>
    </location>
</feature>
<dbReference type="PANTHER" id="PTHR42865">
    <property type="entry name" value="PROTON/GLUTAMATE-ASPARTATE SYMPORTER"/>
    <property type="match status" value="1"/>
</dbReference>
<evidence type="ECO:0008006" key="10">
    <source>
        <dbReference type="Google" id="ProtNLM"/>
    </source>
</evidence>
<feature type="transmembrane region" description="Helical" evidence="7">
    <location>
        <begin position="46"/>
        <end position="66"/>
    </location>
</feature>
<feature type="transmembrane region" description="Helical" evidence="7">
    <location>
        <begin position="78"/>
        <end position="100"/>
    </location>
</feature>
<evidence type="ECO:0000313" key="9">
    <source>
        <dbReference type="Proteomes" id="UP000051269"/>
    </source>
</evidence>
<comment type="subcellular location">
    <subcellularLocation>
        <location evidence="1">Cell membrane</location>
        <topology evidence="1">Multi-pass membrane protein</topology>
    </subcellularLocation>
</comment>
<dbReference type="InterPro" id="IPR001991">
    <property type="entry name" value="Na-dicarboxylate_symporter"/>
</dbReference>
<evidence type="ECO:0000313" key="8">
    <source>
        <dbReference type="EMBL" id="KRO62980.1"/>
    </source>
</evidence>
<protein>
    <recommendedName>
        <fullName evidence="10">Sodium:dicarboxylate symporter</fullName>
    </recommendedName>
</protein>
<dbReference type="PRINTS" id="PR00173">
    <property type="entry name" value="EDTRNSPORT"/>
</dbReference>
<feature type="transmembrane region" description="Helical" evidence="7">
    <location>
        <begin position="222"/>
        <end position="249"/>
    </location>
</feature>
<name>A0A0R2RK36_9BACT</name>
<keyword evidence="2" id="KW-0813">Transport</keyword>
<gene>
    <name evidence="8" type="ORF">ABR82_05150</name>
</gene>
<dbReference type="PANTHER" id="PTHR42865:SF7">
    <property type="entry name" value="PROTON_GLUTAMATE-ASPARTATE SYMPORTER"/>
    <property type="match status" value="1"/>
</dbReference>
<evidence type="ECO:0000256" key="6">
    <source>
        <dbReference type="ARBA" id="ARBA00023136"/>
    </source>
</evidence>
<evidence type="ECO:0000256" key="7">
    <source>
        <dbReference type="SAM" id="Phobius"/>
    </source>
</evidence>
<dbReference type="GO" id="GO:0006835">
    <property type="term" value="P:dicarboxylic acid transport"/>
    <property type="evidence" value="ECO:0007669"/>
    <property type="project" value="TreeGrafter"/>
</dbReference>